<accession>A0ABV1M311</accession>
<keyword evidence="2" id="KW-1185">Reference proteome</keyword>
<dbReference type="RefSeq" id="WP_349586272.1">
    <property type="nucleotide sequence ID" value="NZ_JBEFLD010000004.1"/>
</dbReference>
<name>A0ABV1M311_9NEIS</name>
<evidence type="ECO:0008006" key="3">
    <source>
        <dbReference type="Google" id="ProtNLM"/>
    </source>
</evidence>
<dbReference type="EMBL" id="JBEFLD010000004">
    <property type="protein sequence ID" value="MEQ6290617.1"/>
    <property type="molecule type" value="Genomic_DNA"/>
</dbReference>
<comment type="caution">
    <text evidence="1">The sequence shown here is derived from an EMBL/GenBank/DDBJ whole genome shotgun (WGS) entry which is preliminary data.</text>
</comment>
<evidence type="ECO:0000313" key="2">
    <source>
        <dbReference type="Proteomes" id="UP001433638"/>
    </source>
</evidence>
<sequence>MNQPKNLVEQINAMSSDDISKFILECMGLRVEKLEEPGDRKEADFLAYYESEIFIIEAKLKVDDEKELSRRERVLTQGEVYVKDDVLGRDNTVSGALSNARDQLISSAKVHRHDLRIIFHLSKGINVKAKYEKTTDPLLGRTNIIDMTTQKYKPCYFFRYSDFYKFRHAFDAAIVGYVDGHFELHANLYANPHSPRYEKTKKSKFLARYKCKDPMVEEAQGRAYIPDANISIRESEEVLNHLRIKYKNAMLEQIDFFAPEITIRVANE</sequence>
<reference evidence="1" key="1">
    <citation type="submission" date="2024-06" db="EMBL/GenBank/DDBJ databases">
        <title>Genome sequence of Vogesella sp. MAHUQ-64.</title>
        <authorList>
            <person name="Huq M.A."/>
        </authorList>
    </citation>
    <scope>NUCLEOTIDE SEQUENCE</scope>
    <source>
        <strain evidence="1">MAHUQ-64</strain>
    </source>
</reference>
<evidence type="ECO:0000313" key="1">
    <source>
        <dbReference type="EMBL" id="MEQ6290617.1"/>
    </source>
</evidence>
<gene>
    <name evidence="1" type="ORF">ABNW52_08315</name>
</gene>
<proteinExistence type="predicted"/>
<protein>
    <recommendedName>
        <fullName evidence="3">Restriction endonuclease</fullName>
    </recommendedName>
</protein>
<organism evidence="1 2">
    <name type="scientific">Vogesella oryzagri</name>
    <dbReference type="NCBI Taxonomy" id="3160864"/>
    <lineage>
        <taxon>Bacteria</taxon>
        <taxon>Pseudomonadati</taxon>
        <taxon>Pseudomonadota</taxon>
        <taxon>Betaproteobacteria</taxon>
        <taxon>Neisseriales</taxon>
        <taxon>Chromobacteriaceae</taxon>
        <taxon>Vogesella</taxon>
    </lineage>
</organism>
<dbReference type="Proteomes" id="UP001433638">
    <property type="component" value="Unassembled WGS sequence"/>
</dbReference>